<reference evidence="3" key="2">
    <citation type="submission" date="2015-01" db="EMBL/GenBank/DDBJ databases">
        <title>Evolutionary Origins and Diversification of the Mycorrhizal Mutualists.</title>
        <authorList>
            <consortium name="DOE Joint Genome Institute"/>
            <consortium name="Mycorrhizal Genomics Consortium"/>
            <person name="Kohler A."/>
            <person name="Kuo A."/>
            <person name="Nagy L.G."/>
            <person name="Floudas D."/>
            <person name="Copeland A."/>
            <person name="Barry K.W."/>
            <person name="Cichocki N."/>
            <person name="Veneault-Fourrey C."/>
            <person name="LaButti K."/>
            <person name="Lindquist E.A."/>
            <person name="Lipzen A."/>
            <person name="Lundell T."/>
            <person name="Morin E."/>
            <person name="Murat C."/>
            <person name="Riley R."/>
            <person name="Ohm R."/>
            <person name="Sun H."/>
            <person name="Tunlid A."/>
            <person name="Henrissat B."/>
            <person name="Grigoriev I.V."/>
            <person name="Hibbett D.S."/>
            <person name="Martin F."/>
        </authorList>
    </citation>
    <scope>NUCLEOTIDE SEQUENCE [LARGE SCALE GENOMIC DNA]</scope>
    <source>
        <strain evidence="3">Marx 270</strain>
    </source>
</reference>
<accession>A0A0C3IQD0</accession>
<dbReference type="InParanoid" id="A0A0C3IQD0"/>
<name>A0A0C3IQD0_PISTI</name>
<protein>
    <submittedName>
        <fullName evidence="2">Uncharacterized protein</fullName>
    </submittedName>
</protein>
<dbReference type="AlphaFoldDB" id="A0A0C3IQD0"/>
<dbReference type="Proteomes" id="UP000054217">
    <property type="component" value="Unassembled WGS sequence"/>
</dbReference>
<feature type="region of interest" description="Disordered" evidence="1">
    <location>
        <begin position="1"/>
        <end position="22"/>
    </location>
</feature>
<dbReference type="HOGENOM" id="CLU_2004852_0_0_1"/>
<proteinExistence type="predicted"/>
<reference evidence="2 3" key="1">
    <citation type="submission" date="2014-04" db="EMBL/GenBank/DDBJ databases">
        <authorList>
            <consortium name="DOE Joint Genome Institute"/>
            <person name="Kuo A."/>
            <person name="Kohler A."/>
            <person name="Costa M.D."/>
            <person name="Nagy L.G."/>
            <person name="Floudas D."/>
            <person name="Copeland A."/>
            <person name="Barry K.W."/>
            <person name="Cichocki N."/>
            <person name="Veneault-Fourrey C."/>
            <person name="LaButti K."/>
            <person name="Lindquist E.A."/>
            <person name="Lipzen A."/>
            <person name="Lundell T."/>
            <person name="Morin E."/>
            <person name="Murat C."/>
            <person name="Sun H."/>
            <person name="Tunlid A."/>
            <person name="Henrissat B."/>
            <person name="Grigoriev I.V."/>
            <person name="Hibbett D.S."/>
            <person name="Martin F."/>
            <person name="Nordberg H.P."/>
            <person name="Cantor M.N."/>
            <person name="Hua S.X."/>
        </authorList>
    </citation>
    <scope>NUCLEOTIDE SEQUENCE [LARGE SCALE GENOMIC DNA]</scope>
    <source>
        <strain evidence="2 3">Marx 270</strain>
    </source>
</reference>
<keyword evidence="3" id="KW-1185">Reference proteome</keyword>
<evidence type="ECO:0000313" key="3">
    <source>
        <dbReference type="Proteomes" id="UP000054217"/>
    </source>
</evidence>
<evidence type="ECO:0000313" key="2">
    <source>
        <dbReference type="EMBL" id="KIN99162.1"/>
    </source>
</evidence>
<dbReference type="EMBL" id="KN832007">
    <property type="protein sequence ID" value="KIN99162.1"/>
    <property type="molecule type" value="Genomic_DNA"/>
</dbReference>
<sequence>MHYYSSETLRAEFDGDNPRSTTRSRLVGIITRHSVPLIKTAESEKRLRKQLKIGIFLIRSQIRPPSTKPVIEREVLHRKRTAEMNIPYLPRAPTPPSYDHRSRRTRFPWRPTKQIYCDRYELRP</sequence>
<organism evidence="2 3">
    <name type="scientific">Pisolithus tinctorius Marx 270</name>
    <dbReference type="NCBI Taxonomy" id="870435"/>
    <lineage>
        <taxon>Eukaryota</taxon>
        <taxon>Fungi</taxon>
        <taxon>Dikarya</taxon>
        <taxon>Basidiomycota</taxon>
        <taxon>Agaricomycotina</taxon>
        <taxon>Agaricomycetes</taxon>
        <taxon>Agaricomycetidae</taxon>
        <taxon>Boletales</taxon>
        <taxon>Sclerodermatineae</taxon>
        <taxon>Pisolithaceae</taxon>
        <taxon>Pisolithus</taxon>
    </lineage>
</organism>
<gene>
    <name evidence="2" type="ORF">M404DRAFT_1004840</name>
</gene>
<evidence type="ECO:0000256" key="1">
    <source>
        <dbReference type="SAM" id="MobiDB-lite"/>
    </source>
</evidence>